<protein>
    <submittedName>
        <fullName evidence="2">SMI1-KNR4 cell-wall</fullName>
    </submittedName>
</protein>
<dbReference type="InterPro" id="IPR018958">
    <property type="entry name" value="Knr4/Smi1-like_dom"/>
</dbReference>
<name>A0A1H2BAR6_MUCMA</name>
<dbReference type="EMBL" id="LT629740">
    <property type="protein sequence ID" value="SDT55375.1"/>
    <property type="molecule type" value="Genomic_DNA"/>
</dbReference>
<accession>A0A1H2BAR6</accession>
<dbReference type="STRING" id="652787.SAMN05216490_4013"/>
<reference evidence="2 3" key="1">
    <citation type="submission" date="2016-10" db="EMBL/GenBank/DDBJ databases">
        <authorList>
            <person name="de Groot N.N."/>
        </authorList>
    </citation>
    <scope>NUCLEOTIDE SEQUENCE [LARGE SCALE GENOMIC DNA]</scope>
    <source>
        <strain evidence="2 3">MP1X4</strain>
    </source>
</reference>
<dbReference type="Proteomes" id="UP000199679">
    <property type="component" value="Chromosome I"/>
</dbReference>
<dbReference type="Gene3D" id="3.40.1580.10">
    <property type="entry name" value="SMI1/KNR4-like"/>
    <property type="match status" value="1"/>
</dbReference>
<dbReference type="Pfam" id="PF09346">
    <property type="entry name" value="SMI1_KNR4"/>
    <property type="match status" value="1"/>
</dbReference>
<sequence>MKKYFKSHGESITTYNIKQQLDIKMPFEYVKFLQEINGGILDKHIFELRQYDPNKTNPNIYIIIDEFLSFEQLIKAWHYTKEELSDYNLLPIANVRGGMLVCCRQEETINAELFFYDPDFGPLKLTDSLLDFLNLLISEKEIDDEKYK</sequence>
<feature type="domain" description="Knr4/Smi1-like" evidence="1">
    <location>
        <begin position="17"/>
        <end position="134"/>
    </location>
</feature>
<keyword evidence="3" id="KW-1185">Reference proteome</keyword>
<evidence type="ECO:0000259" key="1">
    <source>
        <dbReference type="Pfam" id="PF09346"/>
    </source>
</evidence>
<organism evidence="2 3">
    <name type="scientific">Mucilaginibacter mallensis</name>
    <dbReference type="NCBI Taxonomy" id="652787"/>
    <lineage>
        <taxon>Bacteria</taxon>
        <taxon>Pseudomonadati</taxon>
        <taxon>Bacteroidota</taxon>
        <taxon>Sphingobacteriia</taxon>
        <taxon>Sphingobacteriales</taxon>
        <taxon>Sphingobacteriaceae</taxon>
        <taxon>Mucilaginibacter</taxon>
    </lineage>
</organism>
<gene>
    <name evidence="2" type="ORF">SAMN05216490_4013</name>
</gene>
<dbReference type="AlphaFoldDB" id="A0A1H2BAR6"/>
<dbReference type="InterPro" id="IPR037883">
    <property type="entry name" value="Knr4/Smi1-like_sf"/>
</dbReference>
<dbReference type="RefSeq" id="WP_091377184.1">
    <property type="nucleotide sequence ID" value="NZ_LT629740.1"/>
</dbReference>
<evidence type="ECO:0000313" key="2">
    <source>
        <dbReference type="EMBL" id="SDT55375.1"/>
    </source>
</evidence>
<dbReference type="SUPFAM" id="SSF160631">
    <property type="entry name" value="SMI1/KNR4-like"/>
    <property type="match status" value="1"/>
</dbReference>
<proteinExistence type="predicted"/>
<evidence type="ECO:0000313" key="3">
    <source>
        <dbReference type="Proteomes" id="UP000199679"/>
    </source>
</evidence>